<sequence length="126" mass="13937">MIGICLAAGLIHASLPLPSFTLAWMHSIEKIRWEEDYRIEGRRLILTEARILGSGAGMEPPADAVFKDGVYHYHPKLPPLKELRLTQSPFTKGYELCSAGHCRPLADYLPGIARITVITVTPCKAP</sequence>
<dbReference type="EMBL" id="MLJW01000128">
    <property type="protein sequence ID" value="OIQ97787.1"/>
    <property type="molecule type" value="Genomic_DNA"/>
</dbReference>
<evidence type="ECO:0008006" key="2">
    <source>
        <dbReference type="Google" id="ProtNLM"/>
    </source>
</evidence>
<dbReference type="AlphaFoldDB" id="A0A1J5S7L9"/>
<name>A0A1J5S7L9_9ZZZZ</name>
<evidence type="ECO:0000313" key="1">
    <source>
        <dbReference type="EMBL" id="OIQ97787.1"/>
    </source>
</evidence>
<dbReference type="Pfam" id="PF08905">
    <property type="entry name" value="DUF1850"/>
    <property type="match status" value="1"/>
</dbReference>
<gene>
    <name evidence="1" type="ORF">GALL_202570</name>
</gene>
<proteinExistence type="predicted"/>
<protein>
    <recommendedName>
        <fullName evidence="2">DUF1850 domain-containing protein</fullName>
    </recommendedName>
</protein>
<reference evidence="1" key="1">
    <citation type="submission" date="2016-10" db="EMBL/GenBank/DDBJ databases">
        <title>Sequence of Gallionella enrichment culture.</title>
        <authorList>
            <person name="Poehlein A."/>
            <person name="Muehling M."/>
            <person name="Daniel R."/>
        </authorList>
    </citation>
    <scope>NUCLEOTIDE SEQUENCE</scope>
</reference>
<accession>A0A1J5S7L9</accession>
<dbReference type="InterPro" id="IPR015001">
    <property type="entry name" value="DUF1850"/>
</dbReference>
<organism evidence="1">
    <name type="scientific">mine drainage metagenome</name>
    <dbReference type="NCBI Taxonomy" id="410659"/>
    <lineage>
        <taxon>unclassified sequences</taxon>
        <taxon>metagenomes</taxon>
        <taxon>ecological metagenomes</taxon>
    </lineage>
</organism>
<comment type="caution">
    <text evidence="1">The sequence shown here is derived from an EMBL/GenBank/DDBJ whole genome shotgun (WGS) entry which is preliminary data.</text>
</comment>